<protein>
    <submittedName>
        <fullName evidence="1">Uncharacterized protein</fullName>
    </submittedName>
</protein>
<gene>
    <name evidence="1" type="ORF">EcWSU1_02232</name>
</gene>
<reference evidence="1 2" key="1">
    <citation type="journal article" date="2011" name="Stand. Genomic Sci.">
        <title>Complete genome of the onion pathogen Enterobacter cloacae EcWSU1.</title>
        <authorList>
            <person name="Humann J.L."/>
            <person name="Wildung M."/>
            <person name="Cheng C.H."/>
            <person name="Lee T."/>
            <person name="Stewart J.E."/>
            <person name="Drew J.C."/>
            <person name="Triplett E.W."/>
            <person name="Main D."/>
            <person name="Schroeder B.K."/>
        </authorList>
    </citation>
    <scope>NUCLEOTIDE SEQUENCE [LARGE SCALE GENOMIC DNA]</scope>
    <source>
        <strain evidence="1 2">EcWSU1</strain>
    </source>
</reference>
<dbReference type="HOGENOM" id="CLU_3396317_0_0_6"/>
<organism evidence="1 2">
    <name type="scientific">Enterobacter ludwigii</name>
    <dbReference type="NCBI Taxonomy" id="299767"/>
    <lineage>
        <taxon>Bacteria</taxon>
        <taxon>Pseudomonadati</taxon>
        <taxon>Pseudomonadota</taxon>
        <taxon>Gammaproteobacteria</taxon>
        <taxon>Enterobacterales</taxon>
        <taxon>Enterobacteriaceae</taxon>
        <taxon>Enterobacter</taxon>
        <taxon>Enterobacter cloacae complex</taxon>
    </lineage>
</organism>
<accession>G8LQ19</accession>
<evidence type="ECO:0000313" key="2">
    <source>
        <dbReference type="Proteomes" id="UP000007838"/>
    </source>
</evidence>
<name>G8LQ19_9ENTR</name>
<sequence>MKLFRNDNEITHLTKLHNASPDFLITNLLSK</sequence>
<dbReference type="Proteomes" id="UP000007838">
    <property type="component" value="Chromosome"/>
</dbReference>
<evidence type="ECO:0000313" key="1">
    <source>
        <dbReference type="EMBL" id="AEW73667.1"/>
    </source>
</evidence>
<dbReference type="EMBL" id="CP002886">
    <property type="protein sequence ID" value="AEW73667.1"/>
    <property type="molecule type" value="Genomic_DNA"/>
</dbReference>
<dbReference type="AlphaFoldDB" id="G8LQ19"/>
<proteinExistence type="predicted"/>
<dbReference type="KEGG" id="eec:EcWSU1_02232"/>